<evidence type="ECO:0000313" key="1">
    <source>
        <dbReference type="EMBL" id="VGM18478.1"/>
    </source>
</evidence>
<dbReference type="RefSeq" id="WP_257608870.1">
    <property type="nucleotide sequence ID" value="NZ_CAIJAJ010000129.1"/>
</dbReference>
<gene>
    <name evidence="1" type="ORF">SAMEA4873559_01781</name>
</gene>
<organism evidence="1">
    <name type="scientific">Klebsiella pneumoniae</name>
    <dbReference type="NCBI Taxonomy" id="573"/>
    <lineage>
        <taxon>Bacteria</taxon>
        <taxon>Pseudomonadati</taxon>
        <taxon>Pseudomonadota</taxon>
        <taxon>Gammaproteobacteria</taxon>
        <taxon>Enterobacterales</taxon>
        <taxon>Enterobacteriaceae</taxon>
        <taxon>Klebsiella/Raoultella group</taxon>
        <taxon>Klebsiella</taxon>
        <taxon>Klebsiella pneumoniae complex</taxon>
    </lineage>
</organism>
<dbReference type="AlphaFoldDB" id="A0A486SX77"/>
<reference evidence="1" key="1">
    <citation type="submission" date="2019-03" db="EMBL/GenBank/DDBJ databases">
        <authorList>
            <consortium name="Pathogen Informatics"/>
        </authorList>
    </citation>
    <scope>NUCLEOTIDE SEQUENCE</scope>
    <source>
        <strain evidence="1">5012STDY7626358</strain>
    </source>
</reference>
<protein>
    <submittedName>
        <fullName evidence="1">Uncharacterized protein</fullName>
    </submittedName>
</protein>
<sequence>MTKEFDYATVSKLLAEMRGCVERVQKLRRNFEAQISHSQKAA</sequence>
<accession>A0A486SX77</accession>
<dbReference type="EMBL" id="CAAHDD010000003">
    <property type="protein sequence ID" value="VGM18478.1"/>
    <property type="molecule type" value="Genomic_DNA"/>
</dbReference>
<name>A0A486SX77_KLEPN</name>
<proteinExistence type="predicted"/>